<protein>
    <submittedName>
        <fullName evidence="1">Uncharacterized protein</fullName>
    </submittedName>
</protein>
<sequence>MRKYRRWTDEELSRLENYADQIPRPPVSELASVFQRTESAIKNKLYMLFPSSRTNEAYTNNEISYIRDNIHRYSVKQLSNHLGRSRASVASVIRRLKLRRYDPDEWCKISDRITALRHEGVNWREVARIISVEFKREYHHTHLCQRYYYNTRGKKWQQVKNTQQPKSHSYAETRAS</sequence>
<evidence type="ECO:0000313" key="1">
    <source>
        <dbReference type="EMBL" id="QBO63908.1"/>
    </source>
</evidence>
<name>A0A482GE87_BPGOS</name>
<dbReference type="EMBL" id="MK327938">
    <property type="protein sequence ID" value="QBO63908.1"/>
    <property type="molecule type" value="Genomic_DNA"/>
</dbReference>
<dbReference type="SMR" id="A0A482GE87"/>
<proteinExistence type="predicted"/>
<reference evidence="1 2" key="1">
    <citation type="submission" date="2018-12" db="EMBL/GenBank/DDBJ databases">
        <title>Still something new to discover - new insights into E. coli phage diversity and taxonomy.</title>
        <authorList>
            <person name="Korf I.H.E."/>
            <person name="Adriaennsens E."/>
            <person name="Dreiseikelmann B."/>
            <person name="Kropinski A."/>
            <person name="Nimtz M."/>
            <person name="Meier-Kolthoff J.P."/>
            <person name="Rohde M."/>
            <person name="van Raaij M."/>
            <person name="Wittmann J."/>
        </authorList>
    </citation>
    <scope>NUCLEOTIDE SEQUENCE [LARGE SCALE GENOMIC DNA]</scope>
</reference>
<accession>A0A482GE87</accession>
<organismHost>
    <name type="scientific">Escherichia coli</name>
    <dbReference type="NCBI Taxonomy" id="562"/>
</organismHost>
<evidence type="ECO:0000313" key="2">
    <source>
        <dbReference type="Proteomes" id="UP000294673"/>
    </source>
</evidence>
<gene>
    <name evidence="1" type="ORF">Goslar_00115</name>
</gene>
<dbReference type="Proteomes" id="UP000294673">
    <property type="component" value="Segment"/>
</dbReference>
<keyword evidence="2" id="KW-1185">Reference proteome</keyword>
<organism evidence="1 2">
    <name type="scientific">Escherichia phage vB_EcoM_Goslar</name>
    <dbReference type="NCBI Taxonomy" id="2502409"/>
    <lineage>
        <taxon>Viruses</taxon>
        <taxon>Duplodnaviria</taxon>
        <taxon>Heunggongvirae</taxon>
        <taxon>Uroviricota</taxon>
        <taxon>Caudoviricetes</taxon>
        <taxon>Chimalliviridae</taxon>
        <taxon>Goslarvirus</taxon>
        <taxon>Goslarvirus goslar</taxon>
    </lineage>
</organism>